<protein>
    <submittedName>
        <fullName evidence="4">Germ cell nuclear acidic protein</fullName>
    </submittedName>
</protein>
<dbReference type="Proteomes" id="UP001652582">
    <property type="component" value="Chromosome 25"/>
</dbReference>
<dbReference type="SMART" id="SM00731">
    <property type="entry name" value="SprT"/>
    <property type="match status" value="1"/>
</dbReference>
<dbReference type="RefSeq" id="XP_023952049.2">
    <property type="nucleotide sequence ID" value="XM_024096281.2"/>
</dbReference>
<feature type="compositionally biased region" description="Polar residues" evidence="1">
    <location>
        <begin position="88"/>
        <end position="109"/>
    </location>
</feature>
<evidence type="ECO:0000313" key="4">
    <source>
        <dbReference type="RefSeq" id="XP_023952049.2"/>
    </source>
</evidence>
<reference evidence="4" key="1">
    <citation type="submission" date="2025-08" db="UniProtKB">
        <authorList>
            <consortium name="RefSeq"/>
        </authorList>
    </citation>
    <scope>IDENTIFICATION</scope>
</reference>
<dbReference type="GeneID" id="112055972"/>
<evidence type="ECO:0000313" key="3">
    <source>
        <dbReference type="Proteomes" id="UP001652582"/>
    </source>
</evidence>
<feature type="region of interest" description="Disordered" evidence="1">
    <location>
        <begin position="1"/>
        <end position="37"/>
    </location>
</feature>
<name>A0A6J1NZE5_BICAN</name>
<evidence type="ECO:0000256" key="1">
    <source>
        <dbReference type="SAM" id="MobiDB-lite"/>
    </source>
</evidence>
<feature type="domain" description="SprT-like" evidence="2">
    <location>
        <begin position="358"/>
        <end position="519"/>
    </location>
</feature>
<dbReference type="AlphaFoldDB" id="A0A6J1NZE5"/>
<dbReference type="PANTHER" id="PTHR23099:SF0">
    <property type="entry name" value="GERM CELL NUCLEAR ACIDIC PROTEIN"/>
    <property type="match status" value="1"/>
</dbReference>
<dbReference type="PANTHER" id="PTHR23099">
    <property type="entry name" value="TRANSCRIPTIONAL REGULATOR"/>
    <property type="match status" value="1"/>
</dbReference>
<dbReference type="InterPro" id="IPR006640">
    <property type="entry name" value="SprT-like_domain"/>
</dbReference>
<dbReference type="GO" id="GO:0006974">
    <property type="term" value="P:DNA damage response"/>
    <property type="evidence" value="ECO:0007669"/>
    <property type="project" value="UniProtKB-ARBA"/>
</dbReference>
<proteinExistence type="predicted"/>
<dbReference type="Pfam" id="PF10263">
    <property type="entry name" value="SprT-like"/>
    <property type="match status" value="1"/>
</dbReference>
<feature type="region of interest" description="Disordered" evidence="1">
    <location>
        <begin position="84"/>
        <end position="116"/>
    </location>
</feature>
<feature type="compositionally biased region" description="Polar residues" evidence="1">
    <location>
        <begin position="1"/>
        <end position="12"/>
    </location>
</feature>
<evidence type="ECO:0000259" key="2">
    <source>
        <dbReference type="SMART" id="SM00731"/>
    </source>
</evidence>
<accession>A0A6J1NZE5</accession>
<gene>
    <name evidence="4" type="primary">LOC112055972</name>
</gene>
<sequence>MDIKQGQRQPQNRLLKLSLKKNRVKTDQEPKKPNRSSDIMIIDESFDKLISDYQKTLTSNRKIYSPIVINDSLDTSEDEIIKNKEPSKSGNVSATSIKDFTSPINNGNGRPSIGGWSPGQSIICATPKTKPVPTTPKDKADESLEHCSIKKIQQSHHKLLSELYGEKWKSIPSLFKTKQCTDQYDGSCGISKKLQFDDDESDKENIRDFIKQTKELYLTGSDFKNRKGDFSNTEGRSRKKLYTEKVPNTPELPKQKPKLKTDNNLSTPETTKQKKININRDVKTTIKKRKDMTVTELVRAMENDVDVLTKKVQNVTVTPSKDVVKRLSFVGSLADNVPTWRCHPEALQYHDSFKTLKEQLSRRLFVEFNKMVFDNAMDADLPIMWDTKLRSTAGTTTNRLIKTSRGERIRTSSIKLSTKVLDAAQRLRDTLIHEMCHAATWLIDGELRAGHGPVWKKWASRALRKFPELGEISRCHDMEIHYKYCYKCTKCGYSIKRHSKSIDITKRCCGYCRGTFEITVNKKNKDGVITSTPARKAGPNDFALYVKENYGSLKTGKTHAEVMKMLGEQFSARKNKKMCSEENLFDSNSD</sequence>
<dbReference type="OrthoDB" id="20772at2759"/>
<keyword evidence="3" id="KW-1185">Reference proteome</keyword>
<feature type="region of interest" description="Disordered" evidence="1">
    <location>
        <begin position="227"/>
        <end position="272"/>
    </location>
</feature>
<dbReference type="GO" id="GO:0005634">
    <property type="term" value="C:nucleus"/>
    <property type="evidence" value="ECO:0007669"/>
    <property type="project" value="TreeGrafter"/>
</dbReference>
<organism evidence="3 4">
    <name type="scientific">Bicyclus anynana</name>
    <name type="common">Squinting bush brown butterfly</name>
    <dbReference type="NCBI Taxonomy" id="110368"/>
    <lineage>
        <taxon>Eukaryota</taxon>
        <taxon>Metazoa</taxon>
        <taxon>Ecdysozoa</taxon>
        <taxon>Arthropoda</taxon>
        <taxon>Hexapoda</taxon>
        <taxon>Insecta</taxon>
        <taxon>Pterygota</taxon>
        <taxon>Neoptera</taxon>
        <taxon>Endopterygota</taxon>
        <taxon>Lepidoptera</taxon>
        <taxon>Glossata</taxon>
        <taxon>Ditrysia</taxon>
        <taxon>Papilionoidea</taxon>
        <taxon>Nymphalidae</taxon>
        <taxon>Satyrinae</taxon>
        <taxon>Satyrini</taxon>
        <taxon>Mycalesina</taxon>
        <taxon>Bicyclus</taxon>
    </lineage>
</organism>
<dbReference type="KEGG" id="bany:112055972"/>